<accession>A0A1F2WSU2</accession>
<keyword evidence="1" id="KW-1133">Transmembrane helix</keyword>
<dbReference type="EMBL" id="MELK01000008">
    <property type="protein sequence ID" value="OFW59962.1"/>
    <property type="molecule type" value="Genomic_DNA"/>
</dbReference>
<proteinExistence type="predicted"/>
<name>A0A1F2WSU2_9ACTN</name>
<sequence length="209" mass="22804">MDNNKESSEEPRESSGARFVDFAAAGQAVKPERNEEMSPRGMLWSLLLPLGFAFFLTCLFLAMRGVMDLGGMVATGGPYEIAHPAPGYVWIIPVSIIASIIMIMASFAEKSDKGFVNLVSLLFWPAIFLSLGWNFIEYGFFKGRLVGGWIVCGLLFALMGGFPLYFIVKATMASRRSHEARSRSMLLLPQLLGLAAGIIAGSLFFCAIS</sequence>
<gene>
    <name evidence="2" type="ORF">A2Y75_07800</name>
</gene>
<keyword evidence="1" id="KW-0812">Transmembrane</keyword>
<dbReference type="Proteomes" id="UP000177876">
    <property type="component" value="Unassembled WGS sequence"/>
</dbReference>
<dbReference type="AlphaFoldDB" id="A0A1F2WSU2"/>
<feature type="transmembrane region" description="Helical" evidence="1">
    <location>
        <begin position="148"/>
        <end position="167"/>
    </location>
</feature>
<reference evidence="2 3" key="1">
    <citation type="journal article" date="2016" name="Nat. Commun.">
        <title>Thousands of microbial genomes shed light on interconnected biogeochemical processes in an aquifer system.</title>
        <authorList>
            <person name="Anantharaman K."/>
            <person name="Brown C.T."/>
            <person name="Hug L.A."/>
            <person name="Sharon I."/>
            <person name="Castelle C.J."/>
            <person name="Probst A.J."/>
            <person name="Thomas B.C."/>
            <person name="Singh A."/>
            <person name="Wilkins M.J."/>
            <person name="Karaoz U."/>
            <person name="Brodie E.L."/>
            <person name="Williams K.H."/>
            <person name="Hubbard S.S."/>
            <person name="Banfield J.F."/>
        </authorList>
    </citation>
    <scope>NUCLEOTIDE SEQUENCE [LARGE SCALE GENOMIC DNA]</scope>
</reference>
<feature type="transmembrane region" description="Helical" evidence="1">
    <location>
        <begin position="87"/>
        <end position="108"/>
    </location>
</feature>
<feature type="transmembrane region" description="Helical" evidence="1">
    <location>
        <begin position="115"/>
        <end position="136"/>
    </location>
</feature>
<organism evidence="2 3">
    <name type="scientific">Candidatus Solincola sediminis</name>
    <dbReference type="NCBI Taxonomy" id="1797199"/>
    <lineage>
        <taxon>Bacteria</taxon>
        <taxon>Bacillati</taxon>
        <taxon>Actinomycetota</taxon>
        <taxon>Candidatus Geothermincolia</taxon>
        <taxon>Candidatus Geothermincolales</taxon>
        <taxon>Candidatus Geothermincolaceae</taxon>
        <taxon>Candidatus Solincola</taxon>
    </lineage>
</organism>
<comment type="caution">
    <text evidence="2">The sequence shown here is derived from an EMBL/GenBank/DDBJ whole genome shotgun (WGS) entry which is preliminary data.</text>
</comment>
<evidence type="ECO:0000313" key="3">
    <source>
        <dbReference type="Proteomes" id="UP000177876"/>
    </source>
</evidence>
<protein>
    <recommendedName>
        <fullName evidence="4">Yip1 domain-containing protein</fullName>
    </recommendedName>
</protein>
<evidence type="ECO:0000256" key="1">
    <source>
        <dbReference type="SAM" id="Phobius"/>
    </source>
</evidence>
<keyword evidence="1" id="KW-0472">Membrane</keyword>
<dbReference type="STRING" id="1797197.A2Y75_07800"/>
<evidence type="ECO:0008006" key="4">
    <source>
        <dbReference type="Google" id="ProtNLM"/>
    </source>
</evidence>
<feature type="transmembrane region" description="Helical" evidence="1">
    <location>
        <begin position="187"/>
        <end position="208"/>
    </location>
</feature>
<evidence type="ECO:0000313" key="2">
    <source>
        <dbReference type="EMBL" id="OFW59962.1"/>
    </source>
</evidence>
<feature type="transmembrane region" description="Helical" evidence="1">
    <location>
        <begin position="43"/>
        <end position="67"/>
    </location>
</feature>